<comment type="subcellular location">
    <subcellularLocation>
        <location evidence="1">Nucleus</location>
    </subcellularLocation>
</comment>
<dbReference type="InterPro" id="IPR024861">
    <property type="entry name" value="Donson"/>
</dbReference>
<comment type="similarity">
    <text evidence="4">Belongs to the DONSON family.</text>
</comment>
<evidence type="ECO:0000313" key="6">
    <source>
        <dbReference type="Proteomes" id="UP000594263"/>
    </source>
</evidence>
<keyword evidence="3" id="KW-0539">Nucleus</keyword>
<evidence type="ECO:0000256" key="3">
    <source>
        <dbReference type="ARBA" id="ARBA00023242"/>
    </source>
</evidence>
<evidence type="ECO:0000256" key="4">
    <source>
        <dbReference type="ARBA" id="ARBA00025806"/>
    </source>
</evidence>
<name>A0A7N0VJQ5_KALFE</name>
<protein>
    <submittedName>
        <fullName evidence="5">Uncharacterized protein</fullName>
    </submittedName>
</protein>
<proteinExistence type="inferred from homology"/>
<dbReference type="GO" id="GO:0033260">
    <property type="term" value="P:nuclear DNA replication"/>
    <property type="evidence" value="ECO:0007669"/>
    <property type="project" value="TreeGrafter"/>
</dbReference>
<evidence type="ECO:0000256" key="2">
    <source>
        <dbReference type="ARBA" id="ARBA00022473"/>
    </source>
</evidence>
<sequence>MEEATVEDLVELSEIEKQNLGQTRRLSSSSDVDGTPQSLLAFGGSQNVHGLYDFMLNYR</sequence>
<keyword evidence="6" id="KW-1185">Reference proteome</keyword>
<dbReference type="PANTHER" id="PTHR12972">
    <property type="entry name" value="DOWNSTREAM NEIGHBOR OF SON"/>
    <property type="match status" value="1"/>
</dbReference>
<evidence type="ECO:0000256" key="1">
    <source>
        <dbReference type="ARBA" id="ARBA00004123"/>
    </source>
</evidence>
<organism evidence="5 6">
    <name type="scientific">Kalanchoe fedtschenkoi</name>
    <name type="common">Lavender scallops</name>
    <name type="synonym">South American air plant</name>
    <dbReference type="NCBI Taxonomy" id="63787"/>
    <lineage>
        <taxon>Eukaryota</taxon>
        <taxon>Viridiplantae</taxon>
        <taxon>Streptophyta</taxon>
        <taxon>Embryophyta</taxon>
        <taxon>Tracheophyta</taxon>
        <taxon>Spermatophyta</taxon>
        <taxon>Magnoliopsida</taxon>
        <taxon>eudicotyledons</taxon>
        <taxon>Gunneridae</taxon>
        <taxon>Pentapetalae</taxon>
        <taxon>Saxifragales</taxon>
        <taxon>Crassulaceae</taxon>
        <taxon>Kalanchoe</taxon>
    </lineage>
</organism>
<dbReference type="Proteomes" id="UP000594263">
    <property type="component" value="Unplaced"/>
</dbReference>
<dbReference type="GO" id="GO:0005634">
    <property type="term" value="C:nucleus"/>
    <property type="evidence" value="ECO:0007669"/>
    <property type="project" value="UniProtKB-SubCell"/>
</dbReference>
<reference evidence="5" key="1">
    <citation type="submission" date="2021-01" db="UniProtKB">
        <authorList>
            <consortium name="EnsemblPlants"/>
        </authorList>
    </citation>
    <scope>IDENTIFICATION</scope>
</reference>
<evidence type="ECO:0000313" key="5">
    <source>
        <dbReference type="EnsemblPlants" id="Kaladp1001s0002.1.v1.1"/>
    </source>
</evidence>
<accession>A0A7N0VJQ5</accession>
<dbReference type="EnsemblPlants" id="Kaladp1001s0002.1.v1.1">
    <property type="protein sequence ID" value="Kaladp1001s0002.1.v1.1"/>
    <property type="gene ID" value="Kaladp1001s0002.v1.1"/>
</dbReference>
<dbReference type="AlphaFoldDB" id="A0A7N0VJQ5"/>
<dbReference type="Gramene" id="Kaladp1001s0002.1.v1.1">
    <property type="protein sequence ID" value="Kaladp1001s0002.1.v1.1"/>
    <property type="gene ID" value="Kaladp1001s0002.v1.1"/>
</dbReference>
<dbReference type="PANTHER" id="PTHR12972:SF0">
    <property type="entry name" value="PROTEIN DOWNSTREAM NEIGHBOR OF SON"/>
    <property type="match status" value="1"/>
</dbReference>
<keyword evidence="2" id="KW-0217">Developmental protein</keyword>